<accession>A0A9D7XNK0</accession>
<reference evidence="3 4" key="1">
    <citation type="submission" date="2020-10" db="EMBL/GenBank/DDBJ databases">
        <title>Connecting structure to function with the recovery of over 1000 high-quality activated sludge metagenome-assembled genomes encoding full-length rRNA genes using long-read sequencing.</title>
        <authorList>
            <person name="Singleton C.M."/>
            <person name="Petriglieri F."/>
            <person name="Kristensen J.M."/>
            <person name="Kirkegaard R.H."/>
            <person name="Michaelsen T.Y."/>
            <person name="Andersen M.H."/>
            <person name="Karst S.M."/>
            <person name="Dueholm M.S."/>
            <person name="Nielsen P.H."/>
            <person name="Albertsen M."/>
        </authorList>
    </citation>
    <scope>NUCLEOTIDE SEQUENCE [LARGE SCALE GENOMIC DNA]</scope>
    <source>
        <strain evidence="3">Ribe_18-Q3-R11-54_MAXAC.273</strain>
    </source>
</reference>
<evidence type="ECO:0000313" key="4">
    <source>
        <dbReference type="Proteomes" id="UP000808337"/>
    </source>
</evidence>
<evidence type="ECO:0000256" key="1">
    <source>
        <dbReference type="ARBA" id="ARBA00022649"/>
    </source>
</evidence>
<evidence type="ECO:0000256" key="2">
    <source>
        <dbReference type="ARBA" id="ARBA00049988"/>
    </source>
</evidence>
<proteinExistence type="inferred from homology"/>
<evidence type="ECO:0000313" key="3">
    <source>
        <dbReference type="EMBL" id="MBK9983454.1"/>
    </source>
</evidence>
<dbReference type="GO" id="GO:0006355">
    <property type="term" value="P:regulation of DNA-templated transcription"/>
    <property type="evidence" value="ECO:0007669"/>
    <property type="project" value="InterPro"/>
</dbReference>
<keyword evidence="1" id="KW-1277">Toxin-antitoxin system</keyword>
<dbReference type="Pfam" id="PF08681">
    <property type="entry name" value="TacA1"/>
    <property type="match status" value="1"/>
</dbReference>
<dbReference type="Gene3D" id="1.20.5.780">
    <property type="entry name" value="Single helix bin"/>
    <property type="match status" value="1"/>
</dbReference>
<dbReference type="InterPro" id="IPR010985">
    <property type="entry name" value="Ribbon_hlx_hlx"/>
</dbReference>
<dbReference type="InterPro" id="IPR014795">
    <property type="entry name" value="TacA_1-like"/>
</dbReference>
<comment type="similarity">
    <text evidence="2">Belongs to the TacA antitoxin family.</text>
</comment>
<dbReference type="SUPFAM" id="SSF47598">
    <property type="entry name" value="Ribbon-helix-helix"/>
    <property type="match status" value="1"/>
</dbReference>
<organism evidence="3 4">
    <name type="scientific">Candidatus Opimibacter skivensis</name>
    <dbReference type="NCBI Taxonomy" id="2982028"/>
    <lineage>
        <taxon>Bacteria</taxon>
        <taxon>Pseudomonadati</taxon>
        <taxon>Bacteroidota</taxon>
        <taxon>Saprospiria</taxon>
        <taxon>Saprospirales</taxon>
        <taxon>Saprospiraceae</taxon>
        <taxon>Candidatus Opimibacter</taxon>
    </lineage>
</organism>
<dbReference type="AlphaFoldDB" id="A0A9D7XNK0"/>
<dbReference type="EMBL" id="JADKGY010000020">
    <property type="protein sequence ID" value="MBK9983454.1"/>
    <property type="molecule type" value="Genomic_DNA"/>
</dbReference>
<name>A0A9D7XNK0_9BACT</name>
<dbReference type="Proteomes" id="UP000808337">
    <property type="component" value="Unassembled WGS sequence"/>
</dbReference>
<sequence>MPYKKHNRTVNNRTFVQIIKIMKTASQKKESNRIELRVSQEDKELFEYASALRGFKSFSEFARLAIYKEAKAIVENEKSILISERDKEIFFSALMGKEEKPNDALIAAIKYHNELVAK</sequence>
<gene>
    <name evidence="3" type="ORF">IPP15_13895</name>
</gene>
<comment type="caution">
    <text evidence="3">The sequence shown here is derived from an EMBL/GenBank/DDBJ whole genome shotgun (WGS) entry which is preliminary data.</text>
</comment>
<protein>
    <submittedName>
        <fullName evidence="3">DUF1778 domain-containing protein</fullName>
    </submittedName>
</protein>